<dbReference type="InterPro" id="IPR036812">
    <property type="entry name" value="NAD(P)_OxRdtase_dom_sf"/>
</dbReference>
<dbReference type="AlphaFoldDB" id="A0AA86N1M6"/>
<protein>
    <submittedName>
        <fullName evidence="3">Oxidoreductase YrpG</fullName>
    </submittedName>
</protein>
<dbReference type="Proteomes" id="UP001179121">
    <property type="component" value="Chromosome"/>
</dbReference>
<dbReference type="GO" id="GO:0016491">
    <property type="term" value="F:oxidoreductase activity"/>
    <property type="evidence" value="ECO:0007669"/>
    <property type="project" value="UniProtKB-KW"/>
</dbReference>
<evidence type="ECO:0000256" key="1">
    <source>
        <dbReference type="ARBA" id="ARBA00023002"/>
    </source>
</evidence>
<accession>A0AA86N1M6</accession>
<dbReference type="EMBL" id="OX365700">
    <property type="protein sequence ID" value="CAI4033130.1"/>
    <property type="molecule type" value="Genomic_DNA"/>
</dbReference>
<gene>
    <name evidence="3" type="ORF">DNFV4_03563</name>
</gene>
<keyword evidence="1" id="KW-0560">Oxidoreductase</keyword>
<dbReference type="InterPro" id="IPR050523">
    <property type="entry name" value="AKR_Detox_Biosynth"/>
</dbReference>
<name>A0AA86N1M6_9BACT</name>
<evidence type="ECO:0000259" key="2">
    <source>
        <dbReference type="Pfam" id="PF00248"/>
    </source>
</evidence>
<sequence length="364" mass="40902">MTAAQYSSAGKRCTSLEENIRLASRSARLSTTPPQRHYKERMEYVHLGRAGVKVSRLCLGTMNFGPLTSEQDSFAIMDRALELGINFFDTANVYGWKLGEGLTEQIVGRWLSQGQGRRDKIVLATKVFGRMGDWPNQSRLSALHIKRACEDSLRRLKTDHIDLYQMHHVDRECPWEEIWQAMEQLVREGKILYIGSSNFAGWHLARAQELAAQRHFLGLVSEQSLYNLHERMVELEVIPACEAYGIGLIPWSPLARGLLAGALQPVSSGRRADEDLRKEVETNRARLEGYDRLCAQLGERPADVALAWLLHQPAVTAPIIGPRTLDQLNGSMRALSLSLSQDSLKRLDELFPGPGGRAPEAYAW</sequence>
<evidence type="ECO:0000313" key="3">
    <source>
        <dbReference type="EMBL" id="CAI4033130.1"/>
    </source>
</evidence>
<dbReference type="FunFam" id="3.20.20.100:FF:000004">
    <property type="entry name" value="Oxidoreductase, aldo/keto reductase"/>
    <property type="match status" value="1"/>
</dbReference>
<keyword evidence="4" id="KW-1185">Reference proteome</keyword>
<dbReference type="PANTHER" id="PTHR43364">
    <property type="entry name" value="NADH-SPECIFIC METHYLGLYOXAL REDUCTASE-RELATED"/>
    <property type="match status" value="1"/>
</dbReference>
<dbReference type="PANTHER" id="PTHR43364:SF5">
    <property type="entry name" value="REDUCTASE"/>
    <property type="match status" value="1"/>
</dbReference>
<dbReference type="KEGG" id="nti:DNFV4_03563"/>
<reference evidence="3" key="1">
    <citation type="submission" date="2022-10" db="EMBL/GenBank/DDBJ databases">
        <authorList>
            <person name="Koch H."/>
        </authorList>
    </citation>
    <scope>NUCLEOTIDE SEQUENCE</scope>
    <source>
        <strain evidence="3">DNF</strain>
    </source>
</reference>
<dbReference type="GO" id="GO:0005829">
    <property type="term" value="C:cytosol"/>
    <property type="evidence" value="ECO:0007669"/>
    <property type="project" value="UniProtKB-ARBA"/>
</dbReference>
<dbReference type="SUPFAM" id="SSF51430">
    <property type="entry name" value="NAD(P)-linked oxidoreductase"/>
    <property type="match status" value="1"/>
</dbReference>
<evidence type="ECO:0000313" key="4">
    <source>
        <dbReference type="Proteomes" id="UP001179121"/>
    </source>
</evidence>
<dbReference type="Pfam" id="PF00248">
    <property type="entry name" value="Aldo_ket_red"/>
    <property type="match status" value="1"/>
</dbReference>
<dbReference type="InterPro" id="IPR023210">
    <property type="entry name" value="NADP_OxRdtase_dom"/>
</dbReference>
<dbReference type="Gene3D" id="3.20.20.100">
    <property type="entry name" value="NADP-dependent oxidoreductase domain"/>
    <property type="match status" value="1"/>
</dbReference>
<dbReference type="CDD" id="cd19087">
    <property type="entry name" value="AKR_AKR12A1_B1_C1"/>
    <property type="match status" value="1"/>
</dbReference>
<organism evidence="3 4">
    <name type="scientific">Nitrospira tepida</name>
    <dbReference type="NCBI Taxonomy" id="2973512"/>
    <lineage>
        <taxon>Bacteria</taxon>
        <taxon>Pseudomonadati</taxon>
        <taxon>Nitrospirota</taxon>
        <taxon>Nitrospiria</taxon>
        <taxon>Nitrospirales</taxon>
        <taxon>Nitrospiraceae</taxon>
        <taxon>Nitrospira</taxon>
    </lineage>
</organism>
<feature type="domain" description="NADP-dependent oxidoreductase" evidence="2">
    <location>
        <begin position="56"/>
        <end position="350"/>
    </location>
</feature>
<proteinExistence type="predicted"/>